<evidence type="ECO:0000259" key="6">
    <source>
        <dbReference type="Pfam" id="PF16889"/>
    </source>
</evidence>
<feature type="region of interest" description="Disordered" evidence="2">
    <location>
        <begin position="866"/>
        <end position="896"/>
    </location>
</feature>
<dbReference type="GO" id="GO:0008757">
    <property type="term" value="F:S-adenosylmethionine-dependent methyltransferase activity"/>
    <property type="evidence" value="ECO:0007669"/>
    <property type="project" value="InterPro"/>
</dbReference>
<dbReference type="Gene3D" id="1.50.10.100">
    <property type="entry name" value="Chondroitin AC/alginate lyase"/>
    <property type="match status" value="1"/>
</dbReference>
<evidence type="ECO:0000313" key="7">
    <source>
        <dbReference type="EMBL" id="OLP75767.1"/>
    </source>
</evidence>
<organism evidence="7 8">
    <name type="scientific">Symbiodinium microadriaticum</name>
    <name type="common">Dinoflagellate</name>
    <name type="synonym">Zooxanthella microadriatica</name>
    <dbReference type="NCBI Taxonomy" id="2951"/>
    <lineage>
        <taxon>Eukaryota</taxon>
        <taxon>Sar</taxon>
        <taxon>Alveolata</taxon>
        <taxon>Dinophyceae</taxon>
        <taxon>Suessiales</taxon>
        <taxon>Symbiodiniaceae</taxon>
        <taxon>Symbiodinium</taxon>
    </lineage>
</organism>
<dbReference type="Gene3D" id="3.20.20.370">
    <property type="entry name" value="Glycoside hydrolase/deacetylase"/>
    <property type="match status" value="2"/>
</dbReference>
<dbReference type="Gene3D" id="1.25.40.10">
    <property type="entry name" value="Tetratricopeptide repeat domain"/>
    <property type="match status" value="1"/>
</dbReference>
<feature type="domain" description="Glycosyl transferase family 1" evidence="3">
    <location>
        <begin position="322"/>
        <end position="492"/>
    </location>
</feature>
<keyword evidence="8" id="KW-1185">Reference proteome</keyword>
<dbReference type="InterPro" id="IPR029063">
    <property type="entry name" value="SAM-dependent_MTases_sf"/>
</dbReference>
<protein>
    <submittedName>
        <fullName evidence="7">D-inositol 3-phosphate glycosyltransferase</fullName>
    </submittedName>
</protein>
<reference evidence="7 8" key="1">
    <citation type="submission" date="2016-02" db="EMBL/GenBank/DDBJ databases">
        <title>Genome analysis of coral dinoflagellate symbionts highlights evolutionary adaptations to a symbiotic lifestyle.</title>
        <authorList>
            <person name="Aranda M."/>
            <person name="Li Y."/>
            <person name="Liew Y.J."/>
            <person name="Baumgarten S."/>
            <person name="Simakov O."/>
            <person name="Wilson M."/>
            <person name="Piel J."/>
            <person name="Ashoor H."/>
            <person name="Bougouffa S."/>
            <person name="Bajic V.B."/>
            <person name="Ryu T."/>
            <person name="Ravasi T."/>
            <person name="Bayer T."/>
            <person name="Micklem G."/>
            <person name="Kim H."/>
            <person name="Bhak J."/>
            <person name="Lajeunesse T.C."/>
            <person name="Voolstra C.R."/>
        </authorList>
    </citation>
    <scope>NUCLEOTIDE SEQUENCE [LARGE SCALE GENOMIC DNA]</scope>
    <source>
        <strain evidence="7 8">CCMP2467</strain>
    </source>
</reference>
<dbReference type="SUPFAM" id="SSF81901">
    <property type="entry name" value="HCP-like"/>
    <property type="match status" value="1"/>
</dbReference>
<dbReference type="SUPFAM" id="SSF88713">
    <property type="entry name" value="Glycoside hydrolase/deacetylase"/>
    <property type="match status" value="2"/>
</dbReference>
<dbReference type="InterPro" id="IPR001296">
    <property type="entry name" value="Glyco_trans_1"/>
</dbReference>
<dbReference type="Gene3D" id="2.70.98.70">
    <property type="match status" value="1"/>
</dbReference>
<evidence type="ECO:0000259" key="4">
    <source>
        <dbReference type="Pfam" id="PF08241"/>
    </source>
</evidence>
<evidence type="ECO:0000259" key="3">
    <source>
        <dbReference type="Pfam" id="PF00534"/>
    </source>
</evidence>
<evidence type="ECO:0000256" key="2">
    <source>
        <dbReference type="SAM" id="MobiDB-lite"/>
    </source>
</evidence>
<dbReference type="GO" id="GO:0005975">
    <property type="term" value="P:carbohydrate metabolic process"/>
    <property type="evidence" value="ECO:0007669"/>
    <property type="project" value="InterPro"/>
</dbReference>
<dbReference type="CDD" id="cd02440">
    <property type="entry name" value="AdoMet_MTases"/>
    <property type="match status" value="1"/>
</dbReference>
<dbReference type="OrthoDB" id="6329284at2759"/>
<dbReference type="GO" id="GO:0016758">
    <property type="term" value="F:hexosyltransferase activity"/>
    <property type="evidence" value="ECO:0007669"/>
    <property type="project" value="TreeGrafter"/>
</dbReference>
<gene>
    <name evidence="7" type="primary">mshA</name>
    <name evidence="7" type="ORF">AK812_SmicGene44385</name>
</gene>
<dbReference type="EMBL" id="LSRX01002288">
    <property type="protein sequence ID" value="OLP75767.1"/>
    <property type="molecule type" value="Genomic_DNA"/>
</dbReference>
<dbReference type="SUPFAM" id="SSF48230">
    <property type="entry name" value="Chondroitin AC/alginate lyase"/>
    <property type="match status" value="1"/>
</dbReference>
<dbReference type="InterPro" id="IPR011330">
    <property type="entry name" value="Glyco_hydro/deAcase_b/a-brl"/>
</dbReference>
<dbReference type="SUPFAM" id="SSF53335">
    <property type="entry name" value="S-adenosyl-L-methionine-dependent methyltransferases"/>
    <property type="match status" value="1"/>
</dbReference>
<dbReference type="Pfam" id="PF13579">
    <property type="entry name" value="Glyco_trans_4_4"/>
    <property type="match status" value="1"/>
</dbReference>
<dbReference type="Pfam" id="PF00534">
    <property type="entry name" value="Glycos_transf_1"/>
    <property type="match status" value="1"/>
</dbReference>
<evidence type="ECO:0000256" key="1">
    <source>
        <dbReference type="ARBA" id="ARBA00022676"/>
    </source>
</evidence>
<dbReference type="InterPro" id="IPR031680">
    <property type="entry name" value="Hepar_II_III_N"/>
</dbReference>
<dbReference type="Gene3D" id="3.40.50.2000">
    <property type="entry name" value="Glycogen Phosphorylase B"/>
    <property type="match status" value="2"/>
</dbReference>
<feature type="domain" description="Heparin-sulfate lyase N-terminal" evidence="6">
    <location>
        <begin position="1599"/>
        <end position="1796"/>
    </location>
</feature>
<feature type="domain" description="Glycosyltransferase subfamily 4-like N-terminal" evidence="5">
    <location>
        <begin position="200"/>
        <end position="308"/>
    </location>
</feature>
<keyword evidence="1" id="KW-0328">Glycosyltransferase</keyword>
<dbReference type="Pfam" id="PF08241">
    <property type="entry name" value="Methyltransf_11"/>
    <property type="match status" value="1"/>
</dbReference>
<dbReference type="SUPFAM" id="SSF53756">
    <property type="entry name" value="UDP-Glycosyltransferase/glycogen phosphorylase"/>
    <property type="match status" value="1"/>
</dbReference>
<dbReference type="InterPro" id="IPR028098">
    <property type="entry name" value="Glyco_trans_4-like_N"/>
</dbReference>
<sequence length="2098" mass="234911">MSAASPESRAWLAQWLCTLGFDNTGVRIEIHAEQIAELASRALVQELRNHAGRGATGDWNAVRILLRAITATSLPPRRLLMLRRLEAVLRLEIEAMALPLPSAKPTYTPAPGRVLYLAHMRDPYELNGYVVRTHFVLKILSKAGFEPEPFTRLGFPNDLARHRTVVAPLETQLIDHVFRTIQDSKDGLIGRPLDNYIEAYADRIVAIAHDRRPAVIHAASNNLNGLAAIIAGRRLGIPSIYEVRGIWEITQASANDTYRQTRRYQLSRALENQAIREADHVVVISEQLRRFVIEHGARPDAVSVLPNGVDATHMHALPPDPKLKAELGIAPEAVVIGYAGSVVRYEGLDFVIEAMARLRSRNVKAFHFLLVGDGRELPALKALAAERGVEALCTFTGRVPRERVEALYRVIDIAPLPRRSLPVTELVPPLKPFEAMAAGKVVVVSNTAAIAETVIDGKTGVVVEKNSIPALTDALQRLISDPELREQLGKQGGDWVLKHRTAECLVRDVQETEMRRLMITVDVEAQPARAERDHVNRLIWGKFPEGRGGGIGEMMDIGDRFDAPIVMFLDYCERALYGDAILDVAREIHRRGHDLQLHSHPEFLAQTFWSKRELTPPDGINVASDEQADALLEYLCRSQEDAGAVAPVGYRGGGYRYGPALLRSMVRHGVKFNSSYNAARENQPLKLGRVRQFYWDNGCLEVPISCVNPYRNLTRDFDINFNAGAFRNADQMAQSLEAFYGQLGEDAIAVMVMHSWSFCRREDSGFFSPPLTENIERFEEFVSRLRPAGVEVITCAQALDLVAAGRCESGPIVPIETIAISDTTPIASPGTASPFRMMPYDTMTCKEGLIVSQPTANTGRVKSISARSGVRGVQTTAQMRGSSPTTRAETPASDRNGEPCCSVCHTPLSRFEDYNGRPKSRCPQCGSVERQRVFVQIYDSFLQEEFDLADKHILALSPSKSEKLIYAQRDILDIVSCDIQPQLKTDIIADITNMPDVENAAYDAVIASYVLTCVHDLDAALGEIHRVLKPGGRFLFCDPLTFNADTVEHTDIATITSWYGQEAYDRHKIGSFRRLGDVGLLKTLMNQGFLIKTFYGRDPITGSKWVWHSAEKDAGAAATGVEETAFDSKALSAHAENLWSESKHTEALNLHQKVLARGVDTVSTYRLGTAYLLGVGIPRDLEKAWEYLSSPSQEQGRYACYFRGVILASPDFSAFDPERASACFERAAERDMAQIWITVDVEAQPNRAPEAHVDRLIWGRFDTGDFGVGRMMNIADEHGVKLTAFTDLAEIDRYGTSMSDVAANIACRGHDLQLHVHTEFFSRSVWDAAGTTPASDLNVIDDDQAKCVVRELVTHYQRITGVQPLAFRGGGYRFNEILLRQLCRYGIRIDSSVNRSRATQPFSTPATQQFSWPNGMIEIPVSVVDGFRNIPRPFDFNFNSAHFATHDDMIQYVDHFGRQFTKDAIVVLVMHSWSLLDIKNGHHFGPPLLANVERLQRFITEALNAGHNFVTTADILALLEDGELPLREAIDPRGLGDAFWRLETSEPLRSRLTRRSWEPLEEFGYPWQTSSEFKPAMEAMLGGRWEKAGHFITDMRPPINFDDQQRPHACDLHAWEPVGYALRAHKVFGDLRYLNLATNFVFDWLNRYWRPISGDTAAEHLDRLIADSSTFAWYDMAVGRRIFRLAYLLDVLARDPASEEATIETLWRALQFHHAVLSREHFFRAHSNHGIHQALGQLAAARRFFHMPESASQYALARERLLQLLDEHFTSDGAHKEHSPGYHYGLMVSFVGAAASGLLTEAALKDRVLAMEEVLSWMIMPNGVIVPIGDTDPKAMVRSIPFVSQFASEGLQHQMTEPRSDLFKQGFWYSDPERIYVESTRAHNCVEIDGYSYRRKRVRPFGSALLHASEQDGLTITDCEMVVERRIRHRRVLVMAPGHWLMVLDWLHDRTAPHDFRQWFQFAPDWNLHLEGNLLRGQAPESCTKPGASLVLADLLGTGRILPPVRGQQEPELQGWTSDAPYSLVPSGSVAVAAEPTMMGRFATLIVLESDVTIDRQATRFNATMRNGKAEWYDSRGRHTLNVIPDKSGSVSVHHVTR</sequence>
<proteinExistence type="predicted"/>
<comment type="caution">
    <text evidence="7">The sequence shown here is derived from an EMBL/GenBank/DDBJ whole genome shotgun (WGS) entry which is preliminary data.</text>
</comment>
<dbReference type="InterPro" id="IPR050194">
    <property type="entry name" value="Glycosyltransferase_grp1"/>
</dbReference>
<feature type="compositionally biased region" description="Polar residues" evidence="2">
    <location>
        <begin position="873"/>
        <end position="888"/>
    </location>
</feature>
<keyword evidence="7" id="KW-0808">Transferase</keyword>
<dbReference type="Gene3D" id="3.40.50.150">
    <property type="entry name" value="Vaccinia Virus protein VP39"/>
    <property type="match status" value="1"/>
</dbReference>
<dbReference type="InterPro" id="IPR011990">
    <property type="entry name" value="TPR-like_helical_dom_sf"/>
</dbReference>
<dbReference type="InterPro" id="IPR008929">
    <property type="entry name" value="Chondroitin_lyas"/>
</dbReference>
<dbReference type="InterPro" id="IPR013216">
    <property type="entry name" value="Methyltransf_11"/>
</dbReference>
<accession>A0A1Q9BYK7</accession>
<name>A0A1Q9BYK7_SYMMI</name>
<feature type="domain" description="Methyltransferase type 11" evidence="4">
    <location>
        <begin position="987"/>
        <end position="1036"/>
    </location>
</feature>
<dbReference type="PANTHER" id="PTHR45947:SF3">
    <property type="entry name" value="SULFOQUINOVOSYL TRANSFERASE SQD2"/>
    <property type="match status" value="1"/>
</dbReference>
<evidence type="ECO:0000313" key="8">
    <source>
        <dbReference type="Proteomes" id="UP000186817"/>
    </source>
</evidence>
<dbReference type="Pfam" id="PF16889">
    <property type="entry name" value="Hepar_II_III_N"/>
    <property type="match status" value="1"/>
</dbReference>
<dbReference type="PANTHER" id="PTHR45947">
    <property type="entry name" value="SULFOQUINOVOSYL TRANSFERASE SQD2"/>
    <property type="match status" value="1"/>
</dbReference>
<evidence type="ECO:0000259" key="5">
    <source>
        <dbReference type="Pfam" id="PF13579"/>
    </source>
</evidence>
<dbReference type="Proteomes" id="UP000186817">
    <property type="component" value="Unassembled WGS sequence"/>
</dbReference>
<dbReference type="CDD" id="cd03794">
    <property type="entry name" value="GT4_WbuB-like"/>
    <property type="match status" value="1"/>
</dbReference>